<evidence type="ECO:0000313" key="1">
    <source>
        <dbReference type="EMBL" id="KDQ18920.1"/>
    </source>
</evidence>
<protein>
    <submittedName>
        <fullName evidence="1">Uncharacterized protein</fullName>
    </submittedName>
</protein>
<dbReference type="AlphaFoldDB" id="A0A067MW51"/>
<dbReference type="EMBL" id="KL198020">
    <property type="protein sequence ID" value="KDQ18920.1"/>
    <property type="molecule type" value="Genomic_DNA"/>
</dbReference>
<dbReference type="HOGENOM" id="CLU_126089_1_0_1"/>
<reference evidence="2" key="1">
    <citation type="journal article" date="2014" name="Proc. Natl. Acad. Sci. U.S.A.">
        <title>Extensive sampling of basidiomycete genomes demonstrates inadequacy of the white-rot/brown-rot paradigm for wood decay fungi.</title>
        <authorList>
            <person name="Riley R."/>
            <person name="Salamov A.A."/>
            <person name="Brown D.W."/>
            <person name="Nagy L.G."/>
            <person name="Floudas D."/>
            <person name="Held B.W."/>
            <person name="Levasseur A."/>
            <person name="Lombard V."/>
            <person name="Morin E."/>
            <person name="Otillar R."/>
            <person name="Lindquist E.A."/>
            <person name="Sun H."/>
            <person name="LaButti K.M."/>
            <person name="Schmutz J."/>
            <person name="Jabbour D."/>
            <person name="Luo H."/>
            <person name="Baker S.E."/>
            <person name="Pisabarro A.G."/>
            <person name="Walton J.D."/>
            <person name="Blanchette R.A."/>
            <person name="Henrissat B."/>
            <person name="Martin F."/>
            <person name="Cullen D."/>
            <person name="Hibbett D.S."/>
            <person name="Grigoriev I.V."/>
        </authorList>
    </citation>
    <scope>NUCLEOTIDE SEQUENCE [LARGE SCALE GENOMIC DNA]</scope>
    <source>
        <strain evidence="2">FD-172 SS1</strain>
    </source>
</reference>
<organism evidence="1 2">
    <name type="scientific">Botryobasidium botryosum (strain FD-172 SS1)</name>
    <dbReference type="NCBI Taxonomy" id="930990"/>
    <lineage>
        <taxon>Eukaryota</taxon>
        <taxon>Fungi</taxon>
        <taxon>Dikarya</taxon>
        <taxon>Basidiomycota</taxon>
        <taxon>Agaricomycotina</taxon>
        <taxon>Agaricomycetes</taxon>
        <taxon>Cantharellales</taxon>
        <taxon>Botryobasidiaceae</taxon>
        <taxon>Botryobasidium</taxon>
    </lineage>
</organism>
<dbReference type="Proteomes" id="UP000027195">
    <property type="component" value="Unassembled WGS sequence"/>
</dbReference>
<keyword evidence="2" id="KW-1185">Reference proteome</keyword>
<dbReference type="InParanoid" id="A0A067MW51"/>
<sequence>MPPPLQVLTMGCAIIAPRAFWLKPGELMSLQEIRASAEHYIQSQTAEHVKTAILEAFQDVDGSYDTPQHREALLSIILSNQICRSSAL</sequence>
<name>A0A067MW51_BOTB1</name>
<accession>A0A067MW51</accession>
<evidence type="ECO:0000313" key="2">
    <source>
        <dbReference type="Proteomes" id="UP000027195"/>
    </source>
</evidence>
<proteinExistence type="predicted"/>
<gene>
    <name evidence="1" type="ORF">BOTBODRAFT_170905</name>
</gene>